<dbReference type="InterPro" id="IPR000719">
    <property type="entry name" value="Prot_kinase_dom"/>
</dbReference>
<dbReference type="PANTHER" id="PTHR32054">
    <property type="entry name" value="HEAVY CHAIN, PUTATIVE, EXPRESSED-RELATED-RELATED"/>
    <property type="match status" value="1"/>
</dbReference>
<proteinExistence type="inferred from homology"/>
<reference evidence="6" key="1">
    <citation type="submission" date="2015-04" db="UniProtKB">
        <authorList>
            <consortium name="EnsemblPlants"/>
        </authorList>
    </citation>
    <scope>IDENTIFICATION</scope>
</reference>
<dbReference type="HOGENOM" id="CLU_367393_0_0_1"/>
<dbReference type="SUPFAM" id="SSF56112">
    <property type="entry name" value="Protein kinase-like (PK-like)"/>
    <property type="match status" value="1"/>
</dbReference>
<dbReference type="GO" id="GO:0009904">
    <property type="term" value="P:chloroplast accumulation movement"/>
    <property type="evidence" value="ECO:0007669"/>
    <property type="project" value="TreeGrafter"/>
</dbReference>
<feature type="domain" description="Protein kinase" evidence="5">
    <location>
        <begin position="461"/>
        <end position="759"/>
    </location>
</feature>
<dbReference type="InterPro" id="IPR008545">
    <property type="entry name" value="Web"/>
</dbReference>
<dbReference type="eggNOG" id="ENOG502QSAB">
    <property type="taxonomic scope" value="Eukaryota"/>
</dbReference>
<evidence type="ECO:0000256" key="4">
    <source>
        <dbReference type="SAM" id="MobiDB-lite"/>
    </source>
</evidence>
<dbReference type="Pfam" id="PF00069">
    <property type="entry name" value="Pkinase"/>
    <property type="match status" value="1"/>
</dbReference>
<reference evidence="6" key="2">
    <citation type="submission" date="2018-05" db="EMBL/GenBank/DDBJ databases">
        <title>OmerRS3 (Oryza meridionalis Reference Sequence Version 3).</title>
        <authorList>
            <person name="Zhang J."/>
            <person name="Kudrna D."/>
            <person name="Lee S."/>
            <person name="Talag J."/>
            <person name="Welchert J."/>
            <person name="Wing R.A."/>
        </authorList>
    </citation>
    <scope>NUCLEOTIDE SEQUENCE [LARGE SCALE GENOMIC DNA]</scope>
    <source>
        <strain evidence="6">cv. OR44</strain>
    </source>
</reference>
<dbReference type="InterPro" id="IPR011009">
    <property type="entry name" value="Kinase-like_dom_sf"/>
</dbReference>
<dbReference type="Proteomes" id="UP000008021">
    <property type="component" value="Chromosome 7"/>
</dbReference>
<dbReference type="GO" id="GO:0005829">
    <property type="term" value="C:cytosol"/>
    <property type="evidence" value="ECO:0007669"/>
    <property type="project" value="TreeGrafter"/>
</dbReference>
<dbReference type="EnsemblPlants" id="OMERI07G22980.1">
    <property type="protein sequence ID" value="OMERI07G22980.1"/>
    <property type="gene ID" value="OMERI07G22980"/>
</dbReference>
<dbReference type="PANTHER" id="PTHR32054:SF4">
    <property type="entry name" value="OS07G0677900 PROTEIN"/>
    <property type="match status" value="1"/>
</dbReference>
<feature type="region of interest" description="Disordered" evidence="4">
    <location>
        <begin position="103"/>
        <end position="149"/>
    </location>
</feature>
<feature type="region of interest" description="Disordered" evidence="4">
    <location>
        <begin position="1"/>
        <end position="21"/>
    </location>
</feature>
<dbReference type="Pfam" id="PF05701">
    <property type="entry name" value="WEMBL"/>
    <property type="match status" value="2"/>
</dbReference>
<dbReference type="AlphaFoldDB" id="A0A0E0EG72"/>
<comment type="similarity">
    <text evidence="1">Belongs to the WEB family.</text>
</comment>
<dbReference type="Gene3D" id="1.10.287.1490">
    <property type="match status" value="1"/>
</dbReference>
<evidence type="ECO:0000256" key="3">
    <source>
        <dbReference type="SAM" id="Coils"/>
    </source>
</evidence>
<name>A0A0E0EG72_9ORYZ</name>
<dbReference type="SMART" id="SM00220">
    <property type="entry name" value="S_TKc"/>
    <property type="match status" value="1"/>
</dbReference>
<evidence type="ECO:0000313" key="6">
    <source>
        <dbReference type="EnsemblPlants" id="OMERI07G22980.1"/>
    </source>
</evidence>
<dbReference type="GO" id="GO:0009903">
    <property type="term" value="P:chloroplast avoidance movement"/>
    <property type="evidence" value="ECO:0007669"/>
    <property type="project" value="TreeGrafter"/>
</dbReference>
<accession>A0A0E0EG72</accession>
<keyword evidence="7" id="KW-1185">Reference proteome</keyword>
<evidence type="ECO:0000313" key="7">
    <source>
        <dbReference type="Proteomes" id="UP000008021"/>
    </source>
</evidence>
<dbReference type="Gene3D" id="1.10.510.10">
    <property type="entry name" value="Transferase(Phosphotransferase) domain 1"/>
    <property type="match status" value="1"/>
</dbReference>
<evidence type="ECO:0000259" key="5">
    <source>
        <dbReference type="PROSITE" id="PS50011"/>
    </source>
</evidence>
<dbReference type="GO" id="GO:0004672">
    <property type="term" value="F:protein kinase activity"/>
    <property type="evidence" value="ECO:0007669"/>
    <property type="project" value="InterPro"/>
</dbReference>
<keyword evidence="2 3" id="KW-0175">Coiled coil</keyword>
<sequence>MNGEEAPAGSGGGGGRAEIDTSAPFESVREAVDHFGGGAAAVWSSCLVNRMLTPPKEHDQMNGQTLQLEKEIVIKESQTLDVLKQLESSKRIISELKLKVQSDPGAITGHPGQSQTEALGAGPEERHSSENVETDGELGGLDSQRRQPPSSVLMQLEQAKAYLNRTTADLAEIRASVESLRNEIAKEKILVERGREKVCSNTSYISSLEDELEHITQKLQTLKDRQIRREDSSHILMEIKKVTSEIEQLRSASNASKSEATMLAAEIEQTKASIATAEVRCLAAKKMEDAARAAEALALAEIKALLSSEASAGDLQGTDGVNLSLEEYFELASKAQECDVSSRKKIEAAMLQVEEANRSKSNSLNKLEEAKLEFEKCKIALQDALKRAHAANRGKLAAEESVRRWLSESGYKRHSFHDSSKLKNAADITDVSKSFLKPTLSIGQILNLKLMGPDGYDKSVWDDTTEASNVSLGQILNRKNAVFCNSDITSQKVRRSGGLERLYGEIHLLAALRGIVRLHAYWVDALRRALNFVTELFVSGTLRQYRERHRRVSVAAVRRWCAQILDVLAYLHAHSPPVIHRDLKCDNIFQGEVKIGDLGLAAFRLSGGRGHARCVGTLEFMAPEVYDESYDEVANVCSFGMGSSLLRLYRVSDPVVRQFIERCLAPAASELLDDPFLLPFEDDGFFSGDGDGHGGVGVGYYNLMYNYLHQPACIDDHHAKGSTGFGVMIPKLRAWVGLDQASLPASSSFSSRLNSLNQI</sequence>
<feature type="coiled-coil region" evidence="3">
    <location>
        <begin position="350"/>
        <end position="387"/>
    </location>
</feature>
<dbReference type="Gramene" id="OMERI07G22980.1">
    <property type="protein sequence ID" value="OMERI07G22980.1"/>
    <property type="gene ID" value="OMERI07G22980"/>
</dbReference>
<dbReference type="PROSITE" id="PS50011">
    <property type="entry name" value="PROTEIN_KINASE_DOM"/>
    <property type="match status" value="1"/>
</dbReference>
<dbReference type="FunFam" id="1.10.287.1490:FF:000027">
    <property type="entry name" value="Myosin heavy chain-like"/>
    <property type="match status" value="1"/>
</dbReference>
<evidence type="ECO:0000256" key="1">
    <source>
        <dbReference type="ARBA" id="ARBA00005485"/>
    </source>
</evidence>
<organism evidence="6">
    <name type="scientific">Oryza meridionalis</name>
    <dbReference type="NCBI Taxonomy" id="40149"/>
    <lineage>
        <taxon>Eukaryota</taxon>
        <taxon>Viridiplantae</taxon>
        <taxon>Streptophyta</taxon>
        <taxon>Embryophyta</taxon>
        <taxon>Tracheophyta</taxon>
        <taxon>Spermatophyta</taxon>
        <taxon>Magnoliopsida</taxon>
        <taxon>Liliopsida</taxon>
        <taxon>Poales</taxon>
        <taxon>Poaceae</taxon>
        <taxon>BOP clade</taxon>
        <taxon>Oryzoideae</taxon>
        <taxon>Oryzeae</taxon>
        <taxon>Oryzinae</taxon>
        <taxon>Oryza</taxon>
    </lineage>
</organism>
<evidence type="ECO:0000256" key="2">
    <source>
        <dbReference type="ARBA" id="ARBA00023054"/>
    </source>
</evidence>
<protein>
    <recommendedName>
        <fullName evidence="5">Protein kinase domain-containing protein</fullName>
    </recommendedName>
</protein>
<dbReference type="GO" id="GO:0005524">
    <property type="term" value="F:ATP binding"/>
    <property type="evidence" value="ECO:0007669"/>
    <property type="project" value="InterPro"/>
</dbReference>
<feature type="coiled-coil region" evidence="3">
    <location>
        <begin position="163"/>
        <end position="259"/>
    </location>
</feature>